<keyword evidence="1" id="KW-0472">Membrane</keyword>
<organism evidence="2">
    <name type="scientific">Herbaspirillum huttiense subsp. nephrolepidis</name>
    <dbReference type="NCBI Taxonomy" id="3075126"/>
    <lineage>
        <taxon>Bacteria</taxon>
        <taxon>Pseudomonadati</taxon>
        <taxon>Pseudomonadota</taxon>
        <taxon>Betaproteobacteria</taxon>
        <taxon>Burkholderiales</taxon>
        <taxon>Oxalobacteraceae</taxon>
        <taxon>Herbaspirillum</taxon>
    </lineage>
</organism>
<sequence>MKGREILSELFGKTRAQRWHEASPAGKIIYIVVVAFIFALIASVWTFGAWWQ</sequence>
<protein>
    <submittedName>
        <fullName evidence="2">Uncharacterized protein</fullName>
    </submittedName>
</protein>
<accession>A0AAE4K4W3</accession>
<evidence type="ECO:0000256" key="1">
    <source>
        <dbReference type="SAM" id="Phobius"/>
    </source>
</evidence>
<keyword evidence="1" id="KW-0812">Transmembrane</keyword>
<evidence type="ECO:0000313" key="2">
    <source>
        <dbReference type="EMBL" id="MDT0335750.1"/>
    </source>
</evidence>
<dbReference type="RefSeq" id="WP_158601264.1">
    <property type="nucleotide sequence ID" value="NZ_JAVLSM010000005.1"/>
</dbReference>
<dbReference type="AlphaFoldDB" id="A0AAE4K4W3"/>
<comment type="caution">
    <text evidence="2">The sequence shown here is derived from an EMBL/GenBank/DDBJ whole genome shotgun (WGS) entry which is preliminary data.</text>
</comment>
<dbReference type="EMBL" id="JAVRAA010000001">
    <property type="protein sequence ID" value="MDT0335750.1"/>
    <property type="molecule type" value="Genomic_DNA"/>
</dbReference>
<gene>
    <name evidence="2" type="ORF">RJN63_02830</name>
</gene>
<name>A0AAE4K4W3_9BURK</name>
<feature type="transmembrane region" description="Helical" evidence="1">
    <location>
        <begin position="28"/>
        <end position="51"/>
    </location>
</feature>
<reference evidence="2" key="1">
    <citation type="submission" date="2023-02" db="EMBL/GenBank/DDBJ databases">
        <title>Description of Herbaspirillum huttiense subsp. nephrolepsisexaltata and Herbaspirillum huttiense subsp. lycopersicon.</title>
        <authorList>
            <person name="Poudel M."/>
            <person name="Sharma A."/>
            <person name="Goss E."/>
            <person name="Tapia J.H."/>
            <person name="Harmon C.M."/>
            <person name="Jones J.B."/>
        </authorList>
    </citation>
    <scope>NUCLEOTIDE SEQUENCE</scope>
    <source>
        <strain evidence="2">NC40101</strain>
    </source>
</reference>
<keyword evidence="1" id="KW-1133">Transmembrane helix</keyword>
<proteinExistence type="predicted"/>